<organism evidence="5 6">
    <name type="scientific">Planoprotostelium fungivorum</name>
    <dbReference type="NCBI Taxonomy" id="1890364"/>
    <lineage>
        <taxon>Eukaryota</taxon>
        <taxon>Amoebozoa</taxon>
        <taxon>Evosea</taxon>
        <taxon>Variosea</taxon>
        <taxon>Cavosteliida</taxon>
        <taxon>Cavosteliaceae</taxon>
        <taxon>Planoprotostelium</taxon>
    </lineage>
</organism>
<protein>
    <submittedName>
        <fullName evidence="5">GTPase-activating protein GYP1-like</fullName>
    </submittedName>
</protein>
<dbReference type="GO" id="GO:0005096">
    <property type="term" value="F:GTPase activator activity"/>
    <property type="evidence" value="ECO:0007669"/>
    <property type="project" value="UniProtKB-KW"/>
</dbReference>
<feature type="domain" description="Rab-GAP TBC" evidence="4">
    <location>
        <begin position="50"/>
        <end position="277"/>
    </location>
</feature>
<evidence type="ECO:0000256" key="1">
    <source>
        <dbReference type="ARBA" id="ARBA00022468"/>
    </source>
</evidence>
<comment type="caution">
    <text evidence="5">The sequence shown here is derived from an EMBL/GenBank/DDBJ whole genome shotgun (WGS) entry which is preliminary data.</text>
</comment>
<evidence type="ECO:0000313" key="5">
    <source>
        <dbReference type="EMBL" id="PRP84115.1"/>
    </source>
</evidence>
<keyword evidence="6" id="KW-1185">Reference proteome</keyword>
<dbReference type="InterPro" id="IPR035969">
    <property type="entry name" value="Rab-GAP_TBC_sf"/>
</dbReference>
<dbReference type="OrthoDB" id="26371at2759"/>
<dbReference type="PANTHER" id="PTHR22957:SF26">
    <property type="entry name" value="LD44506P"/>
    <property type="match status" value="1"/>
</dbReference>
<feature type="region of interest" description="Disordered" evidence="3">
    <location>
        <begin position="1"/>
        <end position="24"/>
    </location>
</feature>
<dbReference type="EMBL" id="MDYQ01000069">
    <property type="protein sequence ID" value="PRP84115.1"/>
    <property type="molecule type" value="Genomic_DNA"/>
</dbReference>
<dbReference type="Gene3D" id="1.10.8.270">
    <property type="entry name" value="putative rabgap domain of human tbc1 domain family member 14 like domains"/>
    <property type="match status" value="1"/>
</dbReference>
<dbReference type="GO" id="GO:0071889">
    <property type="term" value="F:14-3-3 protein binding"/>
    <property type="evidence" value="ECO:0007669"/>
    <property type="project" value="UniProtKB-ARBA"/>
</dbReference>
<dbReference type="Proteomes" id="UP000241769">
    <property type="component" value="Unassembled WGS sequence"/>
</dbReference>
<dbReference type="STRING" id="1890364.A0A2P6NJH4"/>
<reference evidence="5 6" key="1">
    <citation type="journal article" date="2018" name="Genome Biol. Evol.">
        <title>Multiple Roots of Fruiting Body Formation in Amoebozoa.</title>
        <authorList>
            <person name="Hillmann F."/>
            <person name="Forbes G."/>
            <person name="Novohradska S."/>
            <person name="Ferling I."/>
            <person name="Riege K."/>
            <person name="Groth M."/>
            <person name="Westermann M."/>
            <person name="Marz M."/>
            <person name="Spaller T."/>
            <person name="Winckler T."/>
            <person name="Schaap P."/>
            <person name="Glockner G."/>
        </authorList>
    </citation>
    <scope>NUCLEOTIDE SEQUENCE [LARGE SCALE GENOMIC DNA]</scope>
    <source>
        <strain evidence="5 6">Jena</strain>
    </source>
</reference>
<dbReference type="FunFam" id="1.10.8.270:FF:000004">
    <property type="entry name" value="TBC1 domain family, member 22B"/>
    <property type="match status" value="1"/>
</dbReference>
<dbReference type="PANTHER" id="PTHR22957">
    <property type="entry name" value="TBC1 DOMAIN FAMILY MEMBER GTPASE-ACTIVATING PROTEIN"/>
    <property type="match status" value="1"/>
</dbReference>
<dbReference type="InterPro" id="IPR000195">
    <property type="entry name" value="Rab-GAP-TBC_dom"/>
</dbReference>
<gene>
    <name evidence="5" type="ORF">PROFUN_04106</name>
</gene>
<keyword evidence="2" id="KW-0597">Phosphoprotein</keyword>
<sequence>MLAPTHEEEEAISTTSTPSSPPDLRAQKLKRVLQEPIVDMAQLRKLSWQGIPPELRANTWRLLLDYLPANADRRNQVLDRKREEYSATIPRYFDVDDTHRTNEEQTIYKQIQLDVPRTLPTMTLFQNQDVQQALARVLYIWGIRHPASGYVQGINDLATPFIILFLQENMNKEIRQIDPSTIPSEVLTRVEADTYWCLTKLLDGIQDNYTFAQPGIQRMMFKLSELVKRIDAPLYDHLKQQEVDFAHFSFTWMNCLLLRAFPMHLSTRIWDTYLAEVEPFSILHVYVCAAFLCHFSAELRSKDFQDMLMFLNNPPTQSWNLQQIDVLLSQAYLWKSLYENSPKHLNHR</sequence>
<dbReference type="SMART" id="SM00164">
    <property type="entry name" value="TBC"/>
    <property type="match status" value="1"/>
</dbReference>
<evidence type="ECO:0000313" key="6">
    <source>
        <dbReference type="Proteomes" id="UP000241769"/>
    </source>
</evidence>
<dbReference type="Pfam" id="PF00566">
    <property type="entry name" value="RabGAP-TBC"/>
    <property type="match status" value="1"/>
</dbReference>
<dbReference type="FunFam" id="1.10.472.80:FF:000001">
    <property type="entry name" value="TBC1 domain family member 22B"/>
    <property type="match status" value="1"/>
</dbReference>
<proteinExistence type="predicted"/>
<dbReference type="FunCoup" id="A0A2P6NJH4">
    <property type="interactions" value="975"/>
</dbReference>
<dbReference type="InParanoid" id="A0A2P6NJH4"/>
<dbReference type="FunFam" id="1.10.10.750:FF:000009">
    <property type="entry name" value="TBC1 domain family member 22A"/>
    <property type="match status" value="1"/>
</dbReference>
<keyword evidence="1" id="KW-0343">GTPase activation</keyword>
<dbReference type="PROSITE" id="PS50086">
    <property type="entry name" value="TBC_RABGAP"/>
    <property type="match status" value="1"/>
</dbReference>
<dbReference type="Gene3D" id="1.10.10.750">
    <property type="entry name" value="Ypt/Rab-GAP domain of gyp1p, domain 1"/>
    <property type="match status" value="1"/>
</dbReference>
<evidence type="ECO:0000256" key="2">
    <source>
        <dbReference type="ARBA" id="ARBA00022553"/>
    </source>
</evidence>
<dbReference type="Gene3D" id="1.10.472.80">
    <property type="entry name" value="Ypt/Rab-GAP domain of gyp1p, domain 3"/>
    <property type="match status" value="1"/>
</dbReference>
<evidence type="ECO:0000256" key="3">
    <source>
        <dbReference type="SAM" id="MobiDB-lite"/>
    </source>
</evidence>
<evidence type="ECO:0000259" key="4">
    <source>
        <dbReference type="PROSITE" id="PS50086"/>
    </source>
</evidence>
<dbReference type="AlphaFoldDB" id="A0A2P6NJH4"/>
<accession>A0A2P6NJH4</accession>
<name>A0A2P6NJH4_9EUKA</name>
<dbReference type="SUPFAM" id="SSF47923">
    <property type="entry name" value="Ypt/Rab-GAP domain of gyp1p"/>
    <property type="match status" value="2"/>
</dbReference>